<dbReference type="Gene3D" id="3.30.200.20">
    <property type="entry name" value="Phosphorylase Kinase, domain 1"/>
    <property type="match status" value="1"/>
</dbReference>
<dbReference type="InterPro" id="IPR000719">
    <property type="entry name" value="Prot_kinase_dom"/>
</dbReference>
<reference evidence="2 3" key="2">
    <citation type="journal article" date="2013" name="PLoS Genet.">
        <title>Comparative genome structure, secondary metabolite, and effector coding capacity across Cochliobolus pathogens.</title>
        <authorList>
            <person name="Condon B.J."/>
            <person name="Leng Y."/>
            <person name="Wu D."/>
            <person name="Bushley K.E."/>
            <person name="Ohm R.A."/>
            <person name="Otillar R."/>
            <person name="Martin J."/>
            <person name="Schackwitz W."/>
            <person name="Grimwood J."/>
            <person name="MohdZainudin N."/>
            <person name="Xue C."/>
            <person name="Wang R."/>
            <person name="Manning V.A."/>
            <person name="Dhillon B."/>
            <person name="Tu Z.J."/>
            <person name="Steffenson B.J."/>
            <person name="Salamov A."/>
            <person name="Sun H."/>
            <person name="Lowry S."/>
            <person name="LaButti K."/>
            <person name="Han J."/>
            <person name="Copeland A."/>
            <person name="Lindquist E."/>
            <person name="Barry K."/>
            <person name="Schmutz J."/>
            <person name="Baker S.E."/>
            <person name="Ciuffetti L.M."/>
            <person name="Grigoriev I.V."/>
            <person name="Zhong S."/>
            <person name="Turgeon B.G."/>
        </authorList>
    </citation>
    <scope>NUCLEOTIDE SEQUENCE [LARGE SCALE GENOMIC DNA]</scope>
    <source>
        <strain evidence="3">28A</strain>
    </source>
</reference>
<dbReference type="SUPFAM" id="SSF56112">
    <property type="entry name" value="Protein kinase-like (PK-like)"/>
    <property type="match status" value="1"/>
</dbReference>
<dbReference type="GeneID" id="19403331"/>
<dbReference type="GO" id="GO:0004672">
    <property type="term" value="F:protein kinase activity"/>
    <property type="evidence" value="ECO:0007669"/>
    <property type="project" value="InterPro"/>
</dbReference>
<dbReference type="AlphaFoldDB" id="R0K4K4"/>
<keyword evidence="3" id="KW-1185">Reference proteome</keyword>
<dbReference type="InterPro" id="IPR011009">
    <property type="entry name" value="Kinase-like_dom_sf"/>
</dbReference>
<dbReference type="Gene3D" id="1.10.510.10">
    <property type="entry name" value="Transferase(Phosphotransferase) domain 1"/>
    <property type="match status" value="1"/>
</dbReference>
<evidence type="ECO:0000313" key="3">
    <source>
        <dbReference type="Proteomes" id="UP000016935"/>
    </source>
</evidence>
<dbReference type="HOGENOM" id="CLU_918299_0_0_1"/>
<dbReference type="Proteomes" id="UP000016935">
    <property type="component" value="Unassembled WGS sequence"/>
</dbReference>
<name>R0K4K4_EXST2</name>
<evidence type="ECO:0000313" key="2">
    <source>
        <dbReference type="EMBL" id="EOA84474.1"/>
    </source>
</evidence>
<sequence>MASTNTPKDVDEEYVAVSRAGDGVCGKVTFCIRRPHASNDASQRTTIVAVKMAENEMRHANIAQEIQALQHIKDIMADARYADMQKHILTLLDFDPPVPNQGSLWLTTNAVCGFNLEQLAHTITNTARSSSNDVENDAVISPTLHATLILHIAQQLVQTVEWLHMVADIAHQDIFTGNVMLDMSAGSASPLPTVVVIDFDCAVSHPSLEQRGADRSFIYELLHSLMLVGGSTSTDIGGINIMLSRLQDAASDAGFGRLWSHFVEVLAQNQNRVPRSNTMGLAEFQTRFAARIVALVQSVSHEDRQRVRRLGQRVMTRFVKFPGEEKIEAVLEGLEGGIA</sequence>
<organism evidence="2 3">
    <name type="scientific">Exserohilum turcicum (strain 28A)</name>
    <name type="common">Northern leaf blight fungus</name>
    <name type="synonym">Setosphaeria turcica</name>
    <dbReference type="NCBI Taxonomy" id="671987"/>
    <lineage>
        <taxon>Eukaryota</taxon>
        <taxon>Fungi</taxon>
        <taxon>Dikarya</taxon>
        <taxon>Ascomycota</taxon>
        <taxon>Pezizomycotina</taxon>
        <taxon>Dothideomycetes</taxon>
        <taxon>Pleosporomycetidae</taxon>
        <taxon>Pleosporales</taxon>
        <taxon>Pleosporineae</taxon>
        <taxon>Pleosporaceae</taxon>
        <taxon>Exserohilum</taxon>
    </lineage>
</organism>
<dbReference type="EMBL" id="KB908704">
    <property type="protein sequence ID" value="EOA84474.1"/>
    <property type="molecule type" value="Genomic_DNA"/>
</dbReference>
<dbReference type="RefSeq" id="XP_008027886.1">
    <property type="nucleotide sequence ID" value="XM_008029695.1"/>
</dbReference>
<reference evidence="2 3" key="1">
    <citation type="journal article" date="2012" name="PLoS Pathog.">
        <title>Diverse lifestyles and strategies of plant pathogenesis encoded in the genomes of eighteen Dothideomycetes fungi.</title>
        <authorList>
            <person name="Ohm R.A."/>
            <person name="Feau N."/>
            <person name="Henrissat B."/>
            <person name="Schoch C.L."/>
            <person name="Horwitz B.A."/>
            <person name="Barry K.W."/>
            <person name="Condon B.J."/>
            <person name="Copeland A.C."/>
            <person name="Dhillon B."/>
            <person name="Glaser F."/>
            <person name="Hesse C.N."/>
            <person name="Kosti I."/>
            <person name="LaButti K."/>
            <person name="Lindquist E.A."/>
            <person name="Lucas S."/>
            <person name="Salamov A.A."/>
            <person name="Bradshaw R.E."/>
            <person name="Ciuffetti L."/>
            <person name="Hamelin R.C."/>
            <person name="Kema G.H.J."/>
            <person name="Lawrence C."/>
            <person name="Scott J.A."/>
            <person name="Spatafora J.W."/>
            <person name="Turgeon B.G."/>
            <person name="de Wit P.J.G.M."/>
            <person name="Zhong S."/>
            <person name="Goodwin S.B."/>
            <person name="Grigoriev I.V."/>
        </authorList>
    </citation>
    <scope>NUCLEOTIDE SEQUENCE [LARGE SCALE GENOMIC DNA]</scope>
    <source>
        <strain evidence="3">28A</strain>
    </source>
</reference>
<evidence type="ECO:0000259" key="1">
    <source>
        <dbReference type="PROSITE" id="PS50011"/>
    </source>
</evidence>
<dbReference type="GO" id="GO:0005524">
    <property type="term" value="F:ATP binding"/>
    <property type="evidence" value="ECO:0007669"/>
    <property type="project" value="InterPro"/>
</dbReference>
<accession>R0K4K4</accession>
<gene>
    <name evidence="2" type="ORF">SETTUDRAFT_29258</name>
</gene>
<proteinExistence type="predicted"/>
<dbReference type="OrthoDB" id="626167at2759"/>
<protein>
    <recommendedName>
        <fullName evidence="1">Protein kinase domain-containing protein</fullName>
    </recommendedName>
</protein>
<feature type="domain" description="Protein kinase" evidence="1">
    <location>
        <begin position="14"/>
        <end position="319"/>
    </location>
</feature>
<dbReference type="PROSITE" id="PS50011">
    <property type="entry name" value="PROTEIN_KINASE_DOM"/>
    <property type="match status" value="1"/>
</dbReference>